<dbReference type="InterPro" id="IPR026444">
    <property type="entry name" value="Secre_tail"/>
</dbReference>
<dbReference type="Gene3D" id="2.120.10.70">
    <property type="entry name" value="Fucose-specific lectin"/>
    <property type="match status" value="1"/>
</dbReference>
<dbReference type="NCBIfam" id="TIGR04183">
    <property type="entry name" value="Por_Secre_tail"/>
    <property type="match status" value="1"/>
</dbReference>
<dbReference type="PATRIC" id="fig|1703771.3.peg.639"/>
<proteinExistence type="predicted"/>
<dbReference type="InterPro" id="IPR025965">
    <property type="entry name" value="FlgD/Vpr_Ig-like"/>
</dbReference>
<evidence type="ECO:0000259" key="1">
    <source>
        <dbReference type="Pfam" id="PF13860"/>
    </source>
</evidence>
<dbReference type="Gene3D" id="2.60.40.4070">
    <property type="match status" value="1"/>
</dbReference>
<accession>A0A0S7WFV2</accession>
<reference evidence="2 3" key="1">
    <citation type="journal article" date="2015" name="Microbiome">
        <title>Genomic resolution of linkages in carbon, nitrogen, and sulfur cycling among widespread estuary sediment bacteria.</title>
        <authorList>
            <person name="Baker B.J."/>
            <person name="Lazar C.S."/>
            <person name="Teske A.P."/>
            <person name="Dick G.J."/>
        </authorList>
    </citation>
    <scope>NUCLEOTIDE SEQUENCE [LARGE SCALE GENOMIC DNA]</scope>
    <source>
        <strain evidence="2">DG_26</strain>
    </source>
</reference>
<sequence length="482" mass="54223">MRGWRNLLVALAMLLIPELIAAWTIPMNISNTEMKSMHPAIAIGERNDIHVVWTDFQTDPWTPGEVLYCYYDGDTWSGATNISKDSTSSQDTRIAIDTLGYPHVIWEDWGMMGGPARVYYSFFTGDSFAASLCLTDSLQPGAFTRLGDIAIDSVNRIHIVWSAETASVFEVYYVRGEDGAWSLPVNISNNPRGNSSMPRMAIDSESNLHVVWEEEETDTSYYREIYYSRFDGDSWSTALNISNLPRTSFNQQISVSLEGYPHVVWGEGNNHIYYSFYDGDAWSTPFPLSDTLTQEEGYKPDIVVDVDSHPHVVWSGQGGELWYAYYTSTTWTAPIDVSGSLANALNPDITVDDSDCLHLVWTEPVEISRFEIYYSKHQPTGVDEKREPVLSGPIGAWVFPSPTNGAVRIEYDLCKDSRVDLTIYGLLGQRIKTLIDTYQLAGHHTVTWNATDNSGRRVPSGTYFLRLEVGQQTATRKVCVVR</sequence>
<organism evidence="2 3">
    <name type="scientific">candidate division TA06 bacterium DG_26</name>
    <dbReference type="NCBI Taxonomy" id="1703771"/>
    <lineage>
        <taxon>Bacteria</taxon>
        <taxon>Bacteria division TA06</taxon>
    </lineage>
</organism>
<feature type="domain" description="FlgD/Vpr Ig-like" evidence="1">
    <location>
        <begin position="408"/>
        <end position="468"/>
    </location>
</feature>
<comment type="caution">
    <text evidence="2">The sequence shown here is derived from an EMBL/GenBank/DDBJ whole genome shotgun (WGS) entry which is preliminary data.</text>
</comment>
<evidence type="ECO:0000313" key="3">
    <source>
        <dbReference type="Proteomes" id="UP000051124"/>
    </source>
</evidence>
<dbReference type="EMBL" id="LIZT01000079">
    <property type="protein sequence ID" value="KPJ49016.1"/>
    <property type="molecule type" value="Genomic_DNA"/>
</dbReference>
<evidence type="ECO:0000313" key="2">
    <source>
        <dbReference type="EMBL" id="KPJ49016.1"/>
    </source>
</evidence>
<name>A0A0S7WFV2_UNCT6</name>
<dbReference type="Pfam" id="PF13860">
    <property type="entry name" value="FlgD_ig"/>
    <property type="match status" value="1"/>
</dbReference>
<dbReference type="AlphaFoldDB" id="A0A0S7WFV2"/>
<dbReference type="SUPFAM" id="SSF89372">
    <property type="entry name" value="Fucose-specific lectin"/>
    <property type="match status" value="1"/>
</dbReference>
<protein>
    <recommendedName>
        <fullName evidence="1">FlgD/Vpr Ig-like domain-containing protein</fullName>
    </recommendedName>
</protein>
<dbReference type="Proteomes" id="UP000051124">
    <property type="component" value="Unassembled WGS sequence"/>
</dbReference>
<gene>
    <name evidence="2" type="ORF">AMJ40_06455</name>
</gene>